<dbReference type="PANTHER" id="PTHR24321">
    <property type="entry name" value="DEHYDROGENASES, SHORT CHAIN"/>
    <property type="match status" value="1"/>
</dbReference>
<dbReference type="GO" id="GO:0016491">
    <property type="term" value="F:oxidoreductase activity"/>
    <property type="evidence" value="ECO:0007669"/>
    <property type="project" value="UniProtKB-KW"/>
</dbReference>
<keyword evidence="4" id="KW-1185">Reference proteome</keyword>
<evidence type="ECO:0000313" key="4">
    <source>
        <dbReference type="Proteomes" id="UP000467322"/>
    </source>
</evidence>
<evidence type="ECO:0000313" key="3">
    <source>
        <dbReference type="EMBL" id="MZR12213.1"/>
    </source>
</evidence>
<dbReference type="InterPro" id="IPR002347">
    <property type="entry name" value="SDR_fam"/>
</dbReference>
<dbReference type="PRINTS" id="PR00080">
    <property type="entry name" value="SDRFAMILY"/>
</dbReference>
<evidence type="ECO:0000256" key="2">
    <source>
        <dbReference type="ARBA" id="ARBA00023002"/>
    </source>
</evidence>
<gene>
    <name evidence="3" type="ORF">GQE99_04195</name>
</gene>
<name>A0A845M403_9RHOB</name>
<comment type="similarity">
    <text evidence="1">Belongs to the short-chain dehydrogenases/reductases (SDR) family.</text>
</comment>
<keyword evidence="2" id="KW-0560">Oxidoreductase</keyword>
<sequence length="256" mass="26321">MGMVEGKIALVTGAGAGIGRATALKFAQEGAKVMVSDVDTKGGEETVEMIRKDGGEAAFMTADVSSAGEVAALVDKVVQTFGRLDCACNNAGIEGKVIPMADQPEANYDAVMGVNAKGTFLCLQTEIKQMQKNGGGAIVNLASVAGLIGFPGLSPYVASKHAVNGMTKNAALEYGKEGIRVNSICPGGIDTRMLDSLAEQASGGAQSTAEMMDPLHPIGRIGRPEEVAELIVWLCSPRASFITGANVPIDGGYVAQ</sequence>
<reference evidence="3 4" key="1">
    <citation type="submission" date="2019-12" db="EMBL/GenBank/DDBJ databases">
        <title>Maritimibacter sp. nov. sp. isolated from sea sand.</title>
        <authorList>
            <person name="Kim J."/>
            <person name="Jeong S.E."/>
            <person name="Jung H.S."/>
            <person name="Jeon C.O."/>
        </authorList>
    </citation>
    <scope>NUCLEOTIDE SEQUENCE [LARGE SCALE GENOMIC DNA]</scope>
    <source>
        <strain evidence="3 4">DP07</strain>
    </source>
</reference>
<organism evidence="3 4">
    <name type="scientific">Maritimibacter harenae</name>
    <dbReference type="NCBI Taxonomy" id="2606218"/>
    <lineage>
        <taxon>Bacteria</taxon>
        <taxon>Pseudomonadati</taxon>
        <taxon>Pseudomonadota</taxon>
        <taxon>Alphaproteobacteria</taxon>
        <taxon>Rhodobacterales</taxon>
        <taxon>Roseobacteraceae</taxon>
        <taxon>Maritimibacter</taxon>
    </lineage>
</organism>
<dbReference type="EMBL" id="WTUX01000009">
    <property type="protein sequence ID" value="MZR12213.1"/>
    <property type="molecule type" value="Genomic_DNA"/>
</dbReference>
<evidence type="ECO:0000256" key="1">
    <source>
        <dbReference type="ARBA" id="ARBA00006484"/>
    </source>
</evidence>
<dbReference type="CDD" id="cd05233">
    <property type="entry name" value="SDR_c"/>
    <property type="match status" value="1"/>
</dbReference>
<proteinExistence type="inferred from homology"/>
<dbReference type="Gene3D" id="3.40.50.720">
    <property type="entry name" value="NAD(P)-binding Rossmann-like Domain"/>
    <property type="match status" value="1"/>
</dbReference>
<dbReference type="AlphaFoldDB" id="A0A845M403"/>
<dbReference type="PANTHER" id="PTHR24321:SF11">
    <property type="entry name" value="BLR0893 PROTEIN"/>
    <property type="match status" value="1"/>
</dbReference>
<dbReference type="InterPro" id="IPR036291">
    <property type="entry name" value="NAD(P)-bd_dom_sf"/>
</dbReference>
<comment type="caution">
    <text evidence="3">The sequence shown here is derived from an EMBL/GenBank/DDBJ whole genome shotgun (WGS) entry which is preliminary data.</text>
</comment>
<dbReference type="SUPFAM" id="SSF51735">
    <property type="entry name" value="NAD(P)-binding Rossmann-fold domains"/>
    <property type="match status" value="1"/>
</dbReference>
<accession>A0A845M403</accession>
<dbReference type="InterPro" id="IPR020904">
    <property type="entry name" value="Sc_DH/Rdtase_CS"/>
</dbReference>
<dbReference type="Pfam" id="PF13561">
    <property type="entry name" value="adh_short_C2"/>
    <property type="match status" value="1"/>
</dbReference>
<dbReference type="Proteomes" id="UP000467322">
    <property type="component" value="Unassembled WGS sequence"/>
</dbReference>
<dbReference type="NCBIfam" id="NF005559">
    <property type="entry name" value="PRK07231.1"/>
    <property type="match status" value="1"/>
</dbReference>
<dbReference type="PROSITE" id="PS00061">
    <property type="entry name" value="ADH_SHORT"/>
    <property type="match status" value="1"/>
</dbReference>
<dbReference type="FunFam" id="3.40.50.720:FF:000084">
    <property type="entry name" value="Short-chain dehydrogenase reductase"/>
    <property type="match status" value="1"/>
</dbReference>
<dbReference type="PRINTS" id="PR00081">
    <property type="entry name" value="GDHRDH"/>
</dbReference>
<dbReference type="NCBIfam" id="NF004818">
    <property type="entry name" value="PRK06172.1"/>
    <property type="match status" value="1"/>
</dbReference>
<protein>
    <submittedName>
        <fullName evidence="3">SDR family oxidoreductase</fullName>
    </submittedName>
</protein>